<proteinExistence type="predicted"/>
<evidence type="ECO:0000313" key="2">
    <source>
        <dbReference type="EMBL" id="CAB1434626.1"/>
    </source>
</evidence>
<dbReference type="Proteomes" id="UP001153269">
    <property type="component" value="Unassembled WGS sequence"/>
</dbReference>
<keyword evidence="3" id="KW-1185">Reference proteome</keyword>
<feature type="region of interest" description="Disordered" evidence="1">
    <location>
        <begin position="266"/>
        <end position="309"/>
    </location>
</feature>
<evidence type="ECO:0000256" key="1">
    <source>
        <dbReference type="SAM" id="MobiDB-lite"/>
    </source>
</evidence>
<organism evidence="2 3">
    <name type="scientific">Pleuronectes platessa</name>
    <name type="common">European plaice</name>
    <dbReference type="NCBI Taxonomy" id="8262"/>
    <lineage>
        <taxon>Eukaryota</taxon>
        <taxon>Metazoa</taxon>
        <taxon>Chordata</taxon>
        <taxon>Craniata</taxon>
        <taxon>Vertebrata</taxon>
        <taxon>Euteleostomi</taxon>
        <taxon>Actinopterygii</taxon>
        <taxon>Neopterygii</taxon>
        <taxon>Teleostei</taxon>
        <taxon>Neoteleostei</taxon>
        <taxon>Acanthomorphata</taxon>
        <taxon>Carangaria</taxon>
        <taxon>Pleuronectiformes</taxon>
        <taxon>Pleuronectoidei</taxon>
        <taxon>Pleuronectidae</taxon>
        <taxon>Pleuronectes</taxon>
    </lineage>
</organism>
<dbReference type="AlphaFoldDB" id="A0A9N7ULR0"/>
<feature type="compositionally biased region" description="Low complexity" evidence="1">
    <location>
        <begin position="48"/>
        <end position="57"/>
    </location>
</feature>
<reference evidence="2" key="1">
    <citation type="submission" date="2020-03" db="EMBL/GenBank/DDBJ databases">
        <authorList>
            <person name="Weist P."/>
        </authorList>
    </citation>
    <scope>NUCLEOTIDE SEQUENCE</scope>
</reference>
<feature type="compositionally biased region" description="Basic and acidic residues" evidence="1">
    <location>
        <begin position="210"/>
        <end position="228"/>
    </location>
</feature>
<feature type="compositionally biased region" description="Basic and acidic residues" evidence="1">
    <location>
        <begin position="283"/>
        <end position="300"/>
    </location>
</feature>
<dbReference type="EMBL" id="CADEAL010001680">
    <property type="protein sequence ID" value="CAB1434626.1"/>
    <property type="molecule type" value="Genomic_DNA"/>
</dbReference>
<name>A0A9N7ULR0_PLEPL</name>
<accession>A0A9N7ULR0</accession>
<evidence type="ECO:0000313" key="3">
    <source>
        <dbReference type="Proteomes" id="UP001153269"/>
    </source>
</evidence>
<gene>
    <name evidence="2" type="ORF">PLEPLA_LOCUS22675</name>
</gene>
<comment type="caution">
    <text evidence="2">The sequence shown here is derived from an EMBL/GenBank/DDBJ whole genome shotgun (WGS) entry which is preliminary data.</text>
</comment>
<feature type="compositionally biased region" description="Polar residues" evidence="1">
    <location>
        <begin position="266"/>
        <end position="278"/>
    </location>
</feature>
<protein>
    <submittedName>
        <fullName evidence="2">Uncharacterized protein</fullName>
    </submittedName>
</protein>
<feature type="region of interest" description="Disordered" evidence="1">
    <location>
        <begin position="1"/>
        <end position="59"/>
    </location>
</feature>
<feature type="region of interest" description="Disordered" evidence="1">
    <location>
        <begin position="209"/>
        <end position="228"/>
    </location>
</feature>
<sequence length="309" mass="33499">MPAGVQVLGLTPATSGSRRGRAGSPGSRSRPVKRVGLQGDRECQGRASSSSSSSSSSFIIPPLRAIDNQLQPGERPFDYTGLAFMIHATEVERDGDRGGEHLETAEEQFHSQTSFSLDRNLSLHEGNVFMALPTQVSLSGRASRVESERERERERGGLNGVMQMSAALIIPMAQYSTRDVDRTAACGAAASSLVHVKLHDTTMSSVSIHISERKAPPPHPHLKERDGEGGRENLLILPLPSPPTVTYTPSVSAGLYPQPPAACLEQQQRETVGSQRSWQGRETVGERKEEGREEVGRRGDSGYGLYVFN</sequence>